<evidence type="ECO:0000256" key="6">
    <source>
        <dbReference type="ARBA" id="ARBA00022777"/>
    </source>
</evidence>
<feature type="transmembrane region" description="Helical" evidence="13">
    <location>
        <begin position="393"/>
        <end position="413"/>
    </location>
</feature>
<accession>A0A2D0NH87</accession>
<feature type="domain" description="Response regulatory" evidence="16">
    <location>
        <begin position="689"/>
        <end position="804"/>
    </location>
</feature>
<dbReference type="SMART" id="SM00342">
    <property type="entry name" value="HTH_ARAC"/>
    <property type="match status" value="1"/>
</dbReference>
<evidence type="ECO:0000259" key="16">
    <source>
        <dbReference type="PROSITE" id="PS50110"/>
    </source>
</evidence>
<feature type="transmembrane region" description="Helical" evidence="13">
    <location>
        <begin position="333"/>
        <end position="349"/>
    </location>
</feature>
<dbReference type="PROSITE" id="PS01124">
    <property type="entry name" value="HTH_ARAC_FAMILY_2"/>
    <property type="match status" value="1"/>
</dbReference>
<feature type="transmembrane region" description="Helical" evidence="13">
    <location>
        <begin position="302"/>
        <end position="321"/>
    </location>
</feature>
<protein>
    <recommendedName>
        <fullName evidence="2">histidine kinase</fullName>
        <ecNumber evidence="2">2.7.13.3</ecNumber>
    </recommendedName>
</protein>
<dbReference type="Gene3D" id="1.10.10.60">
    <property type="entry name" value="Homeodomain-like"/>
    <property type="match status" value="1"/>
</dbReference>
<keyword evidence="8" id="KW-0902">Two-component regulatory system</keyword>
<keyword evidence="6" id="KW-0418">Kinase</keyword>
<dbReference type="CDD" id="cd17574">
    <property type="entry name" value="REC_OmpR"/>
    <property type="match status" value="1"/>
</dbReference>
<evidence type="ECO:0000256" key="11">
    <source>
        <dbReference type="PROSITE-ProRule" id="PRU00169"/>
    </source>
</evidence>
<keyword evidence="5" id="KW-0547">Nucleotide-binding</keyword>
<dbReference type="PROSITE" id="PS51257">
    <property type="entry name" value="PROKAR_LIPOPROTEIN"/>
    <property type="match status" value="1"/>
</dbReference>
<dbReference type="Pfam" id="PF07696">
    <property type="entry name" value="7TMR-DISMED2"/>
    <property type="match status" value="1"/>
</dbReference>
<dbReference type="FunFam" id="3.30.565.10:FF:000037">
    <property type="entry name" value="Hybrid sensor histidine kinase/response regulator"/>
    <property type="match status" value="1"/>
</dbReference>
<feature type="modified residue" description="4-aspartylphosphate" evidence="11">
    <location>
        <position position="737"/>
    </location>
</feature>
<evidence type="ECO:0000256" key="5">
    <source>
        <dbReference type="ARBA" id="ARBA00022741"/>
    </source>
</evidence>
<evidence type="ECO:0000259" key="15">
    <source>
        <dbReference type="PROSITE" id="PS50109"/>
    </source>
</evidence>
<evidence type="ECO:0000256" key="1">
    <source>
        <dbReference type="ARBA" id="ARBA00000085"/>
    </source>
</evidence>
<dbReference type="CDD" id="cd16922">
    <property type="entry name" value="HATPase_EvgS-ArcB-TorS-like"/>
    <property type="match status" value="1"/>
</dbReference>
<dbReference type="SUPFAM" id="SSF46689">
    <property type="entry name" value="Homeodomain-like"/>
    <property type="match status" value="1"/>
</dbReference>
<feature type="transmembrane region" description="Helical" evidence="13">
    <location>
        <begin position="206"/>
        <end position="224"/>
    </location>
</feature>
<dbReference type="SMART" id="SM00388">
    <property type="entry name" value="HisKA"/>
    <property type="match status" value="1"/>
</dbReference>
<dbReference type="InterPro" id="IPR005467">
    <property type="entry name" value="His_kinase_dom"/>
</dbReference>
<gene>
    <name evidence="17" type="ORF">CRP01_03600</name>
</gene>
<comment type="catalytic activity">
    <reaction evidence="1">
        <text>ATP + protein L-histidine = ADP + protein N-phospho-L-histidine.</text>
        <dbReference type="EC" id="2.7.13.3"/>
    </reaction>
</comment>
<name>A0A2D0NH87_FLAN2</name>
<dbReference type="AlphaFoldDB" id="A0A2D0NH87"/>
<dbReference type="SUPFAM" id="SSF55874">
    <property type="entry name" value="ATPase domain of HSP90 chaperone/DNA topoisomerase II/histidine kinase"/>
    <property type="match status" value="1"/>
</dbReference>
<dbReference type="Pfam" id="PF00512">
    <property type="entry name" value="HisKA"/>
    <property type="match status" value="1"/>
</dbReference>
<dbReference type="GO" id="GO:0005524">
    <property type="term" value="F:ATP binding"/>
    <property type="evidence" value="ECO:0007669"/>
    <property type="project" value="UniProtKB-KW"/>
</dbReference>
<dbReference type="InterPro" id="IPR004358">
    <property type="entry name" value="Sig_transdc_His_kin-like_C"/>
</dbReference>
<feature type="domain" description="Histidine kinase" evidence="15">
    <location>
        <begin position="438"/>
        <end position="652"/>
    </location>
</feature>
<feature type="transmembrane region" description="Helical" evidence="13">
    <location>
        <begin position="231"/>
        <end position="251"/>
    </location>
</feature>
<evidence type="ECO:0000256" key="7">
    <source>
        <dbReference type="ARBA" id="ARBA00022840"/>
    </source>
</evidence>
<dbReference type="EC" id="2.7.13.3" evidence="2"/>
<dbReference type="InterPro" id="IPR001789">
    <property type="entry name" value="Sig_transdc_resp-reg_receiver"/>
</dbReference>
<dbReference type="SMART" id="SM00387">
    <property type="entry name" value="HATPase_c"/>
    <property type="match status" value="1"/>
</dbReference>
<dbReference type="GO" id="GO:0003700">
    <property type="term" value="F:DNA-binding transcription factor activity"/>
    <property type="evidence" value="ECO:0007669"/>
    <property type="project" value="InterPro"/>
</dbReference>
<dbReference type="RefSeq" id="WP_099148636.1">
    <property type="nucleotide sequence ID" value="NZ_PDUD01000004.1"/>
</dbReference>
<proteinExistence type="predicted"/>
<evidence type="ECO:0000256" key="8">
    <source>
        <dbReference type="ARBA" id="ARBA00023012"/>
    </source>
</evidence>
<dbReference type="InterPro" id="IPR011623">
    <property type="entry name" value="7TMR_DISM_rcpt_extracell_dom1"/>
</dbReference>
<dbReference type="InterPro" id="IPR009057">
    <property type="entry name" value="Homeodomain-like_sf"/>
</dbReference>
<keyword evidence="18" id="KW-1185">Reference proteome</keyword>
<dbReference type="InterPro" id="IPR011006">
    <property type="entry name" value="CheY-like_superfamily"/>
</dbReference>
<dbReference type="CDD" id="cd00082">
    <property type="entry name" value="HisKA"/>
    <property type="match status" value="1"/>
</dbReference>
<dbReference type="Pfam" id="PF07695">
    <property type="entry name" value="7TMR-DISM_7TM"/>
    <property type="match status" value="1"/>
</dbReference>
<dbReference type="GO" id="GO:0043565">
    <property type="term" value="F:sequence-specific DNA binding"/>
    <property type="evidence" value="ECO:0007669"/>
    <property type="project" value="InterPro"/>
</dbReference>
<dbReference type="Gene3D" id="3.40.50.2300">
    <property type="match status" value="1"/>
</dbReference>
<keyword evidence="13" id="KW-1133">Transmembrane helix</keyword>
<keyword evidence="13" id="KW-0472">Membrane</keyword>
<comment type="caution">
    <text evidence="17">The sequence shown here is derived from an EMBL/GenBank/DDBJ whole genome shotgun (WGS) entry which is preliminary data.</text>
</comment>
<feature type="region of interest" description="Disordered" evidence="12">
    <location>
        <begin position="657"/>
        <end position="681"/>
    </location>
</feature>
<keyword evidence="3 11" id="KW-0597">Phosphoprotein</keyword>
<dbReference type="InterPro" id="IPR011622">
    <property type="entry name" value="7TMR_DISM_rcpt_extracell_dom2"/>
</dbReference>
<dbReference type="PANTHER" id="PTHR43547:SF2">
    <property type="entry name" value="HYBRID SIGNAL TRANSDUCTION HISTIDINE KINASE C"/>
    <property type="match status" value="1"/>
</dbReference>
<evidence type="ECO:0000313" key="17">
    <source>
        <dbReference type="EMBL" id="PHN07847.1"/>
    </source>
</evidence>
<feature type="transmembrane region" description="Helical" evidence="13">
    <location>
        <begin position="356"/>
        <end position="373"/>
    </location>
</feature>
<evidence type="ECO:0000259" key="14">
    <source>
        <dbReference type="PROSITE" id="PS01124"/>
    </source>
</evidence>
<feature type="domain" description="HTH araC/xylS-type" evidence="14">
    <location>
        <begin position="835"/>
        <end position="933"/>
    </location>
</feature>
<dbReference type="Proteomes" id="UP000223913">
    <property type="component" value="Unassembled WGS sequence"/>
</dbReference>
<evidence type="ECO:0000256" key="4">
    <source>
        <dbReference type="ARBA" id="ARBA00022679"/>
    </source>
</evidence>
<dbReference type="PANTHER" id="PTHR43547">
    <property type="entry name" value="TWO-COMPONENT HISTIDINE KINASE"/>
    <property type="match status" value="1"/>
</dbReference>
<dbReference type="SUPFAM" id="SSF47384">
    <property type="entry name" value="Homodimeric domain of signal transducing histidine kinase"/>
    <property type="match status" value="1"/>
</dbReference>
<dbReference type="InterPro" id="IPR036097">
    <property type="entry name" value="HisK_dim/P_sf"/>
</dbReference>
<dbReference type="Gene3D" id="1.10.287.130">
    <property type="match status" value="1"/>
</dbReference>
<evidence type="ECO:0000256" key="12">
    <source>
        <dbReference type="SAM" id="MobiDB-lite"/>
    </source>
</evidence>
<keyword evidence="10" id="KW-0804">Transcription</keyword>
<keyword evidence="9" id="KW-0805">Transcription regulation</keyword>
<evidence type="ECO:0000313" key="18">
    <source>
        <dbReference type="Proteomes" id="UP000223913"/>
    </source>
</evidence>
<organism evidence="17 18">
    <name type="scientific">Flavilitoribacter nigricans (strain ATCC 23147 / DSM 23189 / NBRC 102662 / NCIMB 1420 / SS-2)</name>
    <name type="common">Lewinella nigricans</name>
    <dbReference type="NCBI Taxonomy" id="1122177"/>
    <lineage>
        <taxon>Bacteria</taxon>
        <taxon>Pseudomonadati</taxon>
        <taxon>Bacteroidota</taxon>
        <taxon>Saprospiria</taxon>
        <taxon>Saprospirales</taxon>
        <taxon>Lewinellaceae</taxon>
        <taxon>Flavilitoribacter</taxon>
    </lineage>
</organism>
<dbReference type="InterPro" id="IPR003661">
    <property type="entry name" value="HisK_dim/P_dom"/>
</dbReference>
<evidence type="ECO:0000256" key="10">
    <source>
        <dbReference type="ARBA" id="ARBA00023163"/>
    </source>
</evidence>
<keyword evidence="13" id="KW-0812">Transmembrane</keyword>
<dbReference type="InterPro" id="IPR003594">
    <property type="entry name" value="HATPase_dom"/>
</dbReference>
<dbReference type="InterPro" id="IPR036890">
    <property type="entry name" value="HATPase_C_sf"/>
</dbReference>
<dbReference type="EMBL" id="PDUD01000004">
    <property type="protein sequence ID" value="PHN07847.1"/>
    <property type="molecule type" value="Genomic_DNA"/>
</dbReference>
<dbReference type="GO" id="GO:0000155">
    <property type="term" value="F:phosphorelay sensor kinase activity"/>
    <property type="evidence" value="ECO:0007669"/>
    <property type="project" value="InterPro"/>
</dbReference>
<dbReference type="Pfam" id="PF12833">
    <property type="entry name" value="HTH_18"/>
    <property type="match status" value="1"/>
</dbReference>
<evidence type="ECO:0000256" key="9">
    <source>
        <dbReference type="ARBA" id="ARBA00023015"/>
    </source>
</evidence>
<dbReference type="Pfam" id="PF02518">
    <property type="entry name" value="HATPase_c"/>
    <property type="match status" value="1"/>
</dbReference>
<evidence type="ECO:0000256" key="2">
    <source>
        <dbReference type="ARBA" id="ARBA00012438"/>
    </source>
</evidence>
<evidence type="ECO:0000256" key="3">
    <source>
        <dbReference type="ARBA" id="ARBA00022553"/>
    </source>
</evidence>
<dbReference type="PROSITE" id="PS50109">
    <property type="entry name" value="HIS_KIN"/>
    <property type="match status" value="1"/>
</dbReference>
<dbReference type="OrthoDB" id="358279at2"/>
<dbReference type="PROSITE" id="PS50110">
    <property type="entry name" value="RESPONSE_REGULATORY"/>
    <property type="match status" value="1"/>
</dbReference>
<dbReference type="Pfam" id="PF00072">
    <property type="entry name" value="Response_reg"/>
    <property type="match status" value="1"/>
</dbReference>
<dbReference type="InterPro" id="IPR018060">
    <property type="entry name" value="HTH_AraC"/>
</dbReference>
<dbReference type="PRINTS" id="PR00344">
    <property type="entry name" value="BCTRLSENSOR"/>
</dbReference>
<dbReference type="Gene3D" id="3.30.565.10">
    <property type="entry name" value="Histidine kinase-like ATPase, C-terminal domain"/>
    <property type="match status" value="1"/>
</dbReference>
<sequence length="933" mass="106668">MLRNVIFLVLLLTLVSCDGPDQSAVAYQPAQVMVNDQLLTFQDSVNILPYAALLPPDGSPLNYERVVARRRAGAFEAPGSYPTLIRSKQEYWLTFTLANPRETTTEFILYFGPEQYLELYGLEEVARMGNMVPARERTGAFLPGFFIRDDGHSAQAKIQLAAGESRELFVKIRRVINKPMALRLKVFQPEFWSRRIDPGRRHLGQAFFQGIIWALLLYHLLLFLMIRDLTYLYYCLYILMISLLTLGDFGYLQSVLLKEQPYFAWGLFLLMQYATGIMTFKFMQSFVQLRQLLPVWNRRVNLFIRINLVILATVSVLYLLTRDYLVVQLTQPLLVPFALAGLLICYLLIRTRDQVALYFAIAGVIFTTAIIINGLLELLSNKDLILESSYSRYYILEITAIIHLFTFSIGLGYRRRMKDLESQRSLEIGRIKNRFYANITHEFRTPLTVIMGLSEQINGYPREQKLIRRNGKHLLRLINQLLDLSKLESGKLEVHPVCGDIVAYLRYLTESFDSMAMDKGIKLTFYSEEDAFLMDYDDTQIQHIVYNLLSNAIKFTPDNGKVILHVVSTERDGRPYLQIKVKDTGIGIAEQQFSHIFDRFYQVDSSSTRRGEGTGIGLSLTSELVHLLGGEIDVASKEGQGSTFKVFIPITKTAPRASQSTAPIAPSEEMDRPELKGTAARPDSADLPQLLLIEDNPDLQEYIQNLLRETYMVHTAGDGQRGIELAIELIPDVIISDVMMPEKNGYEVCEVLKQDERTSHIPIILLTAKAAQRDKIKGLQYGADAYLTKPFDSEELFVRLEKLIQLRRELQAHFAPDRELVNTNGRHPQEEAFLQKLRSELDERISDPDFGVRDLAQSVGMSHTQMYRKIKALTGKTPSSFIRSARLQRGREFLQSTDLNVSEIAYEVGFADPNYFSRTFLQEFHTSPSDFRK</sequence>
<keyword evidence="4" id="KW-0808">Transferase</keyword>
<feature type="transmembrane region" description="Helical" evidence="13">
    <location>
        <begin position="263"/>
        <end position="282"/>
    </location>
</feature>
<evidence type="ECO:0000256" key="13">
    <source>
        <dbReference type="SAM" id="Phobius"/>
    </source>
</evidence>
<dbReference type="SMART" id="SM00448">
    <property type="entry name" value="REC"/>
    <property type="match status" value="1"/>
</dbReference>
<dbReference type="SUPFAM" id="SSF52172">
    <property type="entry name" value="CheY-like"/>
    <property type="match status" value="1"/>
</dbReference>
<keyword evidence="7" id="KW-0067">ATP-binding</keyword>
<reference evidence="17 18" key="1">
    <citation type="submission" date="2017-10" db="EMBL/GenBank/DDBJ databases">
        <title>The draft genome sequence of Lewinella nigricans NBRC 102662.</title>
        <authorList>
            <person name="Wang K."/>
        </authorList>
    </citation>
    <scope>NUCLEOTIDE SEQUENCE [LARGE SCALE GENOMIC DNA]</scope>
    <source>
        <strain evidence="17 18">NBRC 102662</strain>
    </source>
</reference>